<evidence type="ECO:0000313" key="2">
    <source>
        <dbReference type="EMBL" id="MFC1850154.1"/>
    </source>
</evidence>
<dbReference type="Pfam" id="PF03450">
    <property type="entry name" value="CO_deh_flav_C"/>
    <property type="match status" value="1"/>
</dbReference>
<dbReference type="PANTHER" id="PTHR42659:SF9">
    <property type="entry name" value="XANTHINE DEHYDROGENASE FAD-BINDING SUBUNIT XDHB-RELATED"/>
    <property type="match status" value="1"/>
</dbReference>
<organism evidence="2 3">
    <name type="scientific">candidate division CSSED10-310 bacterium</name>
    <dbReference type="NCBI Taxonomy" id="2855610"/>
    <lineage>
        <taxon>Bacteria</taxon>
        <taxon>Bacteria division CSSED10-310</taxon>
    </lineage>
</organism>
<keyword evidence="3" id="KW-1185">Reference proteome</keyword>
<dbReference type="SMART" id="SM01092">
    <property type="entry name" value="CO_deh_flav_C"/>
    <property type="match status" value="1"/>
</dbReference>
<dbReference type="PANTHER" id="PTHR42659">
    <property type="entry name" value="XANTHINE DEHYDROGENASE SUBUNIT C-RELATED"/>
    <property type="match status" value="1"/>
</dbReference>
<dbReference type="InterPro" id="IPR016166">
    <property type="entry name" value="FAD-bd_PCMH"/>
</dbReference>
<dbReference type="PROSITE" id="PS51387">
    <property type="entry name" value="FAD_PCMH"/>
    <property type="match status" value="1"/>
</dbReference>
<reference evidence="2 3" key="1">
    <citation type="submission" date="2024-09" db="EMBL/GenBank/DDBJ databases">
        <title>Laminarin stimulates single cell rates of sulfate reduction while oxygen inhibits transcriptomic activity in coastal marine sediment.</title>
        <authorList>
            <person name="Lindsay M."/>
            <person name="Orcutt B."/>
            <person name="Emerson D."/>
            <person name="Stepanauskas R."/>
            <person name="D'Angelo T."/>
        </authorList>
    </citation>
    <scope>NUCLEOTIDE SEQUENCE [LARGE SCALE GENOMIC DNA]</scope>
    <source>
        <strain evidence="2">SAG AM-311-K15</strain>
    </source>
</reference>
<dbReference type="Gene3D" id="3.30.390.50">
    <property type="entry name" value="CO dehydrogenase flavoprotein, C-terminal domain"/>
    <property type="match status" value="1"/>
</dbReference>
<dbReference type="InterPro" id="IPR005107">
    <property type="entry name" value="CO_DH_flav_C"/>
</dbReference>
<evidence type="ECO:0000259" key="1">
    <source>
        <dbReference type="PROSITE" id="PS51387"/>
    </source>
</evidence>
<proteinExistence type="predicted"/>
<dbReference type="InterPro" id="IPR036683">
    <property type="entry name" value="CO_DH_flav_C_dom_sf"/>
</dbReference>
<dbReference type="InterPro" id="IPR002346">
    <property type="entry name" value="Mopterin_DH_FAD-bd"/>
</dbReference>
<evidence type="ECO:0000313" key="3">
    <source>
        <dbReference type="Proteomes" id="UP001594351"/>
    </source>
</evidence>
<sequence length="288" mass="31801">MNRINIQRVENLADIDTFIDEVKQPLVFLAGGTDLMVYCRRGDNPAPTWIDISFLKPLTEITDTGDTISIGALATPRQLHESALIQKYVPALAKAAGLIGSPLIRNRATIGGNLGNASPAGDTIPPLFVHRAKVNTHYKSQSKTLEINNLFAGPGQTVLRPGELITSIDVEKEPHIIGSFLKLGQRKSLQIAKVSIAVALILDHDIVKDIRIALGAVGPTVFRAYRTEALLQGKILHAKLLKKAQKEILKECNPIDDIRSTADYRREMVPILLERILQDEILHRFTNF</sequence>
<protein>
    <submittedName>
        <fullName evidence="2">FAD binding domain-containing protein</fullName>
    </submittedName>
</protein>
<dbReference type="SUPFAM" id="SSF56176">
    <property type="entry name" value="FAD-binding/transporter-associated domain-like"/>
    <property type="match status" value="1"/>
</dbReference>
<feature type="domain" description="FAD-binding PCMH-type" evidence="1">
    <location>
        <begin position="1"/>
        <end position="175"/>
    </location>
</feature>
<dbReference type="Pfam" id="PF00941">
    <property type="entry name" value="FAD_binding_5"/>
    <property type="match status" value="1"/>
</dbReference>
<dbReference type="SUPFAM" id="SSF55447">
    <property type="entry name" value="CO dehydrogenase flavoprotein C-terminal domain-like"/>
    <property type="match status" value="1"/>
</dbReference>
<dbReference type="InterPro" id="IPR051312">
    <property type="entry name" value="Diverse_Substr_Oxidored"/>
</dbReference>
<dbReference type="Proteomes" id="UP001594351">
    <property type="component" value="Unassembled WGS sequence"/>
</dbReference>
<name>A0ABV6YVF2_UNCC1</name>
<dbReference type="Gene3D" id="3.30.465.10">
    <property type="match status" value="1"/>
</dbReference>
<accession>A0ABV6YVF2</accession>
<comment type="caution">
    <text evidence="2">The sequence shown here is derived from an EMBL/GenBank/DDBJ whole genome shotgun (WGS) entry which is preliminary data.</text>
</comment>
<dbReference type="InterPro" id="IPR016169">
    <property type="entry name" value="FAD-bd_PCMH_sub2"/>
</dbReference>
<gene>
    <name evidence="2" type="ORF">ACFL27_08190</name>
</gene>
<dbReference type="InterPro" id="IPR036318">
    <property type="entry name" value="FAD-bd_PCMH-like_sf"/>
</dbReference>
<dbReference type="EMBL" id="JBHPBY010000079">
    <property type="protein sequence ID" value="MFC1850154.1"/>
    <property type="molecule type" value="Genomic_DNA"/>
</dbReference>